<proteinExistence type="predicted"/>
<evidence type="ECO:0000256" key="1">
    <source>
        <dbReference type="SAM" id="SignalP"/>
    </source>
</evidence>
<evidence type="ECO:0000313" key="2">
    <source>
        <dbReference type="EMBL" id="AFJ47020.1"/>
    </source>
</evidence>
<dbReference type="RefSeq" id="WP_002440980.1">
    <property type="nucleotide sequence ID" value="NC_017910.1"/>
</dbReference>
<dbReference type="PANTHER" id="PTHR34309">
    <property type="entry name" value="SLR1406 PROTEIN"/>
    <property type="match status" value="1"/>
</dbReference>
<dbReference type="InterPro" id="IPR038084">
    <property type="entry name" value="PduO/GlcC-like_sf"/>
</dbReference>
<evidence type="ECO:0000313" key="3">
    <source>
        <dbReference type="Proteomes" id="UP000001955"/>
    </source>
</evidence>
<dbReference type="PATRIC" id="fig|630626.3.peg.1872"/>
<accession>K6WGB3</accession>
<dbReference type="STRING" id="630626.EBL_c19280"/>
<feature type="chain" id="PRO_5003655176" description="Heme-binding protein" evidence="1">
    <location>
        <begin position="21"/>
        <end position="163"/>
    </location>
</feature>
<protein>
    <recommendedName>
        <fullName evidence="4">Heme-binding protein</fullName>
    </recommendedName>
</protein>
<dbReference type="InterPro" id="IPR005624">
    <property type="entry name" value="PduO/GlcC-like"/>
</dbReference>
<dbReference type="Proteomes" id="UP000001955">
    <property type="component" value="Chromosome"/>
</dbReference>
<dbReference type="OrthoDB" id="6464887at2"/>
<feature type="signal peptide" evidence="1">
    <location>
        <begin position="1"/>
        <end position="20"/>
    </location>
</feature>
<dbReference type="Gene3D" id="3.30.450.150">
    <property type="entry name" value="Haem-degrading domain"/>
    <property type="match status" value="1"/>
</dbReference>
<gene>
    <name evidence="2" type="ordered locus">EBL_c19280</name>
</gene>
<organism evidence="2 3">
    <name type="scientific">Shimwellia blattae (strain ATCC 29907 / DSM 4481 / JCM 1650 / NBRC 105725 / CDC 9005-74)</name>
    <name type="common">Escherichia blattae</name>
    <dbReference type="NCBI Taxonomy" id="630626"/>
    <lineage>
        <taxon>Bacteria</taxon>
        <taxon>Pseudomonadati</taxon>
        <taxon>Pseudomonadota</taxon>
        <taxon>Gammaproteobacteria</taxon>
        <taxon>Enterobacterales</taxon>
        <taxon>Enterobacteriaceae</taxon>
        <taxon>Shimwellia</taxon>
    </lineage>
</organism>
<sequence>MKVISTGILLAGCLALPAMADGVLSSKNLSLELADKLASQTISACNAKGYQVSVTVLDRAGIPLVMKKMDNAGPHTVKASRMKAYTALSTKNPSENVMKSAQSNAAAENLRNIPGFLLLAGGVPVKVGTETIGAIGVGGAPGGHLDQQCATDALAASAAALKA</sequence>
<dbReference type="AlphaFoldDB" id="I2B916"/>
<dbReference type="PANTHER" id="PTHR34309:SF10">
    <property type="entry name" value="SLR1406 PROTEIN"/>
    <property type="match status" value="1"/>
</dbReference>
<keyword evidence="1" id="KW-0732">Signal</keyword>
<dbReference type="HOGENOM" id="CLU_103773_0_1_6"/>
<evidence type="ECO:0008006" key="4">
    <source>
        <dbReference type="Google" id="ProtNLM"/>
    </source>
</evidence>
<dbReference type="Pfam" id="PF03928">
    <property type="entry name" value="HbpS-like"/>
    <property type="match status" value="1"/>
</dbReference>
<keyword evidence="3" id="KW-1185">Reference proteome</keyword>
<dbReference type="SUPFAM" id="SSF143744">
    <property type="entry name" value="GlcG-like"/>
    <property type="match status" value="1"/>
</dbReference>
<dbReference type="EMBL" id="CP001560">
    <property type="protein sequence ID" value="AFJ47020.1"/>
    <property type="molecule type" value="Genomic_DNA"/>
</dbReference>
<dbReference type="eggNOG" id="COG3193">
    <property type="taxonomic scope" value="Bacteria"/>
</dbReference>
<dbReference type="KEGG" id="ebt:EBL_c19280"/>
<accession>I2B916</accession>
<reference evidence="2 3" key="1">
    <citation type="journal article" date="2012" name="J. Bacteriol.">
        <title>Complete genome sequence of the B12-producing Shimwellia blattae strain DSM 4481, isolated from a cockroach.</title>
        <authorList>
            <person name="Brzuszkiewicz E."/>
            <person name="Waschkowitz T."/>
            <person name="Wiezer A."/>
            <person name="Daniel R."/>
        </authorList>
    </citation>
    <scope>NUCLEOTIDE SEQUENCE [LARGE SCALE GENOMIC DNA]</scope>
    <source>
        <strain evidence="3">ATCC 29907 / DSM 4481 / JCM 1650 / NBRC 105725 / CDC 9005-74</strain>
    </source>
</reference>
<name>I2B916_SHIBC</name>
<dbReference type="InterPro" id="IPR052517">
    <property type="entry name" value="GlcG_carb_metab_protein"/>
</dbReference>